<name>A0ABQ4Z941_9ASTR</name>
<dbReference type="Proteomes" id="UP001151760">
    <property type="component" value="Unassembled WGS sequence"/>
</dbReference>
<proteinExistence type="predicted"/>
<keyword evidence="2" id="KW-1185">Reference proteome</keyword>
<evidence type="ECO:0000313" key="2">
    <source>
        <dbReference type="Proteomes" id="UP001151760"/>
    </source>
</evidence>
<comment type="caution">
    <text evidence="1">The sequence shown here is derived from an EMBL/GenBank/DDBJ whole genome shotgun (WGS) entry which is preliminary data.</text>
</comment>
<protein>
    <submittedName>
        <fullName evidence="1">Uncharacterized protein</fullName>
    </submittedName>
</protein>
<sequence length="168" mass="18262">MTVSTTISTSPTATRINFQNPSSFTLIGTSQIEGITQYSPKKPRNNESQDAGFTLMGNPTDFMGSLGGYQIGEIGRFNPEQFHPQYSGNGVSLTLGLPHGDNLSMSGGHQSFLPNQNIHLSRGVELGESNEFDSMNQQPSSHSAAMYETMNIQNQKRFGSQPLPDFVA</sequence>
<reference evidence="1" key="1">
    <citation type="journal article" date="2022" name="Int. J. Mol. Sci.">
        <title>Draft Genome of Tanacetum Coccineum: Genomic Comparison of Closely Related Tanacetum-Family Plants.</title>
        <authorList>
            <person name="Yamashiro T."/>
            <person name="Shiraishi A."/>
            <person name="Nakayama K."/>
            <person name="Satake H."/>
        </authorList>
    </citation>
    <scope>NUCLEOTIDE SEQUENCE</scope>
</reference>
<accession>A0ABQ4Z941</accession>
<evidence type="ECO:0000313" key="1">
    <source>
        <dbReference type="EMBL" id="GJS85443.1"/>
    </source>
</evidence>
<organism evidence="1 2">
    <name type="scientific">Tanacetum coccineum</name>
    <dbReference type="NCBI Taxonomy" id="301880"/>
    <lineage>
        <taxon>Eukaryota</taxon>
        <taxon>Viridiplantae</taxon>
        <taxon>Streptophyta</taxon>
        <taxon>Embryophyta</taxon>
        <taxon>Tracheophyta</taxon>
        <taxon>Spermatophyta</taxon>
        <taxon>Magnoliopsida</taxon>
        <taxon>eudicotyledons</taxon>
        <taxon>Gunneridae</taxon>
        <taxon>Pentapetalae</taxon>
        <taxon>asterids</taxon>
        <taxon>campanulids</taxon>
        <taxon>Asterales</taxon>
        <taxon>Asteraceae</taxon>
        <taxon>Asteroideae</taxon>
        <taxon>Anthemideae</taxon>
        <taxon>Anthemidinae</taxon>
        <taxon>Tanacetum</taxon>
    </lineage>
</organism>
<reference evidence="1" key="2">
    <citation type="submission" date="2022-01" db="EMBL/GenBank/DDBJ databases">
        <authorList>
            <person name="Yamashiro T."/>
            <person name="Shiraishi A."/>
            <person name="Satake H."/>
            <person name="Nakayama K."/>
        </authorList>
    </citation>
    <scope>NUCLEOTIDE SEQUENCE</scope>
</reference>
<dbReference type="EMBL" id="BQNB010011050">
    <property type="protein sequence ID" value="GJS85443.1"/>
    <property type="molecule type" value="Genomic_DNA"/>
</dbReference>
<gene>
    <name evidence="1" type="ORF">Tco_0751984</name>
</gene>